<feature type="region of interest" description="Disordered" evidence="1">
    <location>
        <begin position="192"/>
        <end position="246"/>
    </location>
</feature>
<dbReference type="PANTHER" id="PTHR33785:SF5">
    <property type="entry name" value="SERINE_ARGININE REPETITIVE MATRIX PROTEIN"/>
    <property type="match status" value="1"/>
</dbReference>
<feature type="region of interest" description="Disordered" evidence="1">
    <location>
        <begin position="40"/>
        <end position="87"/>
    </location>
</feature>
<gene>
    <name evidence="2" type="ORF">K2173_011916</name>
</gene>
<proteinExistence type="predicted"/>
<feature type="compositionally biased region" description="Polar residues" evidence="1">
    <location>
        <begin position="220"/>
        <end position="230"/>
    </location>
</feature>
<feature type="compositionally biased region" description="Polar residues" evidence="1">
    <location>
        <begin position="49"/>
        <end position="61"/>
    </location>
</feature>
<dbReference type="Proteomes" id="UP001159364">
    <property type="component" value="Linkage Group LG05"/>
</dbReference>
<sequence>MDSFQDDSFQPSSTIHEKGAAVHDLLEEGWFFGKLVNSKPKMSRCYSDPSPNFAQGTSESNPFKEKPSSSSARKFSANLTRAPSLPPCIGREERIHEEERNSEISMLTTQLSDICIFNEKQNELSTCTKKKVLIQGKETQAPRDKKRKGQRSSRQNLLRTPSLPPCIGRELEELEGNEGDITMSRLIRQAMPNTWAIQPRNRAPNKRVEQSPSMPKYRPSRNTDMESFNASRPKETKQQLKRTTSMKMPRDLESDEVQGFRDLGFTFDKKDLDPRVMAILPGLQDKQSQDHGGQEEVRKPYAYLSESWYGQSCATPIPICSFKNAAQDMKTQLKFWARAVASNVR</sequence>
<protein>
    <submittedName>
        <fullName evidence="2">Uncharacterized protein</fullName>
    </submittedName>
</protein>
<accession>A0AAV8TEC3</accession>
<organism evidence="2 3">
    <name type="scientific">Erythroxylum novogranatense</name>
    <dbReference type="NCBI Taxonomy" id="1862640"/>
    <lineage>
        <taxon>Eukaryota</taxon>
        <taxon>Viridiplantae</taxon>
        <taxon>Streptophyta</taxon>
        <taxon>Embryophyta</taxon>
        <taxon>Tracheophyta</taxon>
        <taxon>Spermatophyta</taxon>
        <taxon>Magnoliopsida</taxon>
        <taxon>eudicotyledons</taxon>
        <taxon>Gunneridae</taxon>
        <taxon>Pentapetalae</taxon>
        <taxon>rosids</taxon>
        <taxon>fabids</taxon>
        <taxon>Malpighiales</taxon>
        <taxon>Erythroxylaceae</taxon>
        <taxon>Erythroxylum</taxon>
    </lineage>
</organism>
<evidence type="ECO:0000313" key="2">
    <source>
        <dbReference type="EMBL" id="KAJ8765236.1"/>
    </source>
</evidence>
<evidence type="ECO:0000313" key="3">
    <source>
        <dbReference type="Proteomes" id="UP001159364"/>
    </source>
</evidence>
<evidence type="ECO:0000256" key="1">
    <source>
        <dbReference type="SAM" id="MobiDB-lite"/>
    </source>
</evidence>
<dbReference type="EMBL" id="JAIWQS010000005">
    <property type="protein sequence ID" value="KAJ8765236.1"/>
    <property type="molecule type" value="Genomic_DNA"/>
</dbReference>
<feature type="region of interest" description="Disordered" evidence="1">
    <location>
        <begin position="135"/>
        <end position="165"/>
    </location>
</feature>
<reference evidence="2 3" key="1">
    <citation type="submission" date="2021-09" db="EMBL/GenBank/DDBJ databases">
        <title>Genomic insights and catalytic innovation underlie evolution of tropane alkaloids biosynthesis.</title>
        <authorList>
            <person name="Wang Y.-J."/>
            <person name="Tian T."/>
            <person name="Huang J.-P."/>
            <person name="Huang S.-X."/>
        </authorList>
    </citation>
    <scope>NUCLEOTIDE SEQUENCE [LARGE SCALE GENOMIC DNA]</scope>
    <source>
        <strain evidence="2">KIB-2018</strain>
        <tissue evidence="2">Leaf</tissue>
    </source>
</reference>
<name>A0AAV8TEC3_9ROSI</name>
<feature type="compositionally biased region" description="Polar residues" evidence="1">
    <location>
        <begin position="68"/>
        <end position="81"/>
    </location>
</feature>
<keyword evidence="3" id="KW-1185">Reference proteome</keyword>
<dbReference type="PANTHER" id="PTHR33785">
    <property type="entry name" value="OS06G0550800 PROTEIN"/>
    <property type="match status" value="1"/>
</dbReference>
<comment type="caution">
    <text evidence="2">The sequence shown here is derived from an EMBL/GenBank/DDBJ whole genome shotgun (WGS) entry which is preliminary data.</text>
</comment>
<dbReference type="AlphaFoldDB" id="A0AAV8TEC3"/>